<feature type="compositionally biased region" description="Basic and acidic residues" evidence="1">
    <location>
        <begin position="60"/>
        <end position="77"/>
    </location>
</feature>
<evidence type="ECO:0000256" key="2">
    <source>
        <dbReference type="SAM" id="Phobius"/>
    </source>
</evidence>
<dbReference type="Proteomes" id="UP001589718">
    <property type="component" value="Unassembled WGS sequence"/>
</dbReference>
<keyword evidence="2" id="KW-0472">Membrane</keyword>
<organism evidence="3 4">
    <name type="scientific">Streptomyces cremeus</name>
    <dbReference type="NCBI Taxonomy" id="66881"/>
    <lineage>
        <taxon>Bacteria</taxon>
        <taxon>Bacillati</taxon>
        <taxon>Actinomycetota</taxon>
        <taxon>Actinomycetes</taxon>
        <taxon>Kitasatosporales</taxon>
        <taxon>Streptomycetaceae</taxon>
        <taxon>Streptomyces</taxon>
    </lineage>
</organism>
<accession>A0ABV5PAL4</accession>
<keyword evidence="2" id="KW-0812">Transmembrane</keyword>
<dbReference type="RefSeq" id="WP_345227461.1">
    <property type="nucleotide sequence ID" value="NZ_BAAAXE010000014.1"/>
</dbReference>
<gene>
    <name evidence="3" type="ORF">ACFFTU_09625</name>
</gene>
<dbReference type="EMBL" id="JBHMCR010000005">
    <property type="protein sequence ID" value="MFB9520204.1"/>
    <property type="molecule type" value="Genomic_DNA"/>
</dbReference>
<evidence type="ECO:0000313" key="3">
    <source>
        <dbReference type="EMBL" id="MFB9520204.1"/>
    </source>
</evidence>
<feature type="transmembrane region" description="Helical" evidence="2">
    <location>
        <begin position="6"/>
        <end position="28"/>
    </location>
</feature>
<feature type="region of interest" description="Disordered" evidence="1">
    <location>
        <begin position="57"/>
        <end position="77"/>
    </location>
</feature>
<reference evidence="3 4" key="1">
    <citation type="submission" date="2024-09" db="EMBL/GenBank/DDBJ databases">
        <authorList>
            <person name="Sun Q."/>
            <person name="Mori K."/>
        </authorList>
    </citation>
    <scope>NUCLEOTIDE SEQUENCE [LARGE SCALE GENOMIC DNA]</scope>
    <source>
        <strain evidence="3 4">JCM 4362</strain>
    </source>
</reference>
<proteinExistence type="predicted"/>
<comment type="caution">
    <text evidence="3">The sequence shown here is derived from an EMBL/GenBank/DDBJ whole genome shotgun (WGS) entry which is preliminary data.</text>
</comment>
<evidence type="ECO:0000256" key="1">
    <source>
        <dbReference type="SAM" id="MobiDB-lite"/>
    </source>
</evidence>
<sequence>MTNAVWQVAVLAGLAAAIFLADRALLWMEGRGWVHWRRRRGLSAMGADLLRDLSPAAQTQRRELEQERVRKNVRPAEEPPFQVDLDAKVVRIRARGPQRPRR</sequence>
<protein>
    <submittedName>
        <fullName evidence="3">Uncharacterized protein</fullName>
    </submittedName>
</protein>
<evidence type="ECO:0000313" key="4">
    <source>
        <dbReference type="Proteomes" id="UP001589718"/>
    </source>
</evidence>
<keyword evidence="2" id="KW-1133">Transmembrane helix</keyword>
<keyword evidence="4" id="KW-1185">Reference proteome</keyword>
<name>A0ABV5PAL4_STRCM</name>